<dbReference type="KEGG" id="ure:UREG_06471"/>
<organism evidence="3 4">
    <name type="scientific">Uncinocarpus reesii (strain UAMH 1704)</name>
    <dbReference type="NCBI Taxonomy" id="336963"/>
    <lineage>
        <taxon>Eukaryota</taxon>
        <taxon>Fungi</taxon>
        <taxon>Dikarya</taxon>
        <taxon>Ascomycota</taxon>
        <taxon>Pezizomycotina</taxon>
        <taxon>Eurotiomycetes</taxon>
        <taxon>Eurotiomycetidae</taxon>
        <taxon>Onygenales</taxon>
        <taxon>Onygenaceae</taxon>
        <taxon>Uncinocarpus</taxon>
    </lineage>
</organism>
<dbReference type="GeneID" id="8442578"/>
<evidence type="ECO:0000313" key="3">
    <source>
        <dbReference type="EMBL" id="EEP81606.1"/>
    </source>
</evidence>
<evidence type="ECO:0000256" key="1">
    <source>
        <dbReference type="SAM" id="MobiDB-lite"/>
    </source>
</evidence>
<evidence type="ECO:0000313" key="4">
    <source>
        <dbReference type="Proteomes" id="UP000002058"/>
    </source>
</evidence>
<feature type="region of interest" description="Disordered" evidence="1">
    <location>
        <begin position="1"/>
        <end position="20"/>
    </location>
</feature>
<keyword evidence="2" id="KW-0472">Membrane</keyword>
<feature type="transmembrane region" description="Helical" evidence="2">
    <location>
        <begin position="31"/>
        <end position="52"/>
    </location>
</feature>
<dbReference type="EMBL" id="CH476618">
    <property type="protein sequence ID" value="EEP81606.1"/>
    <property type="molecule type" value="Genomic_DNA"/>
</dbReference>
<reference evidence="4" key="1">
    <citation type="journal article" date="2009" name="Genome Res.">
        <title>Comparative genomic analyses of the human fungal pathogens Coccidioides and their relatives.</title>
        <authorList>
            <person name="Sharpton T.J."/>
            <person name="Stajich J.E."/>
            <person name="Rounsley S.D."/>
            <person name="Gardner M.J."/>
            <person name="Wortman J.R."/>
            <person name="Jordar V.S."/>
            <person name="Maiti R."/>
            <person name="Kodira C.D."/>
            <person name="Neafsey D.E."/>
            <person name="Zeng Q."/>
            <person name="Hung C.-Y."/>
            <person name="McMahan C."/>
            <person name="Muszewska A."/>
            <person name="Grynberg M."/>
            <person name="Mandel M.A."/>
            <person name="Kellner E.M."/>
            <person name="Barker B.M."/>
            <person name="Galgiani J.N."/>
            <person name="Orbach M.J."/>
            <person name="Kirkland T.N."/>
            <person name="Cole G.T."/>
            <person name="Henn M.R."/>
            <person name="Birren B.W."/>
            <person name="Taylor J.W."/>
        </authorList>
    </citation>
    <scope>NUCLEOTIDE SEQUENCE [LARGE SCALE GENOMIC DNA]</scope>
    <source>
        <strain evidence="4">UAMH 1704</strain>
    </source>
</reference>
<name>C4JV79_UNCRE</name>
<keyword evidence="2" id="KW-1133">Transmembrane helix</keyword>
<accession>C4JV79</accession>
<dbReference type="HOGENOM" id="CLU_2943577_0_0_1"/>
<keyword evidence="4" id="KW-1185">Reference proteome</keyword>
<dbReference type="AlphaFoldDB" id="C4JV79"/>
<protein>
    <submittedName>
        <fullName evidence="3">Uncharacterized protein</fullName>
    </submittedName>
</protein>
<keyword evidence="2" id="KW-0812">Transmembrane</keyword>
<gene>
    <name evidence="3" type="ORF">UREG_06471</name>
</gene>
<proteinExistence type="predicted"/>
<dbReference type="Proteomes" id="UP000002058">
    <property type="component" value="Unassembled WGS sequence"/>
</dbReference>
<evidence type="ECO:0000256" key="2">
    <source>
        <dbReference type="SAM" id="Phobius"/>
    </source>
</evidence>
<dbReference type="RefSeq" id="XP_002583504.1">
    <property type="nucleotide sequence ID" value="XM_002583458.1"/>
</dbReference>
<dbReference type="VEuPathDB" id="FungiDB:UREG_06471"/>
<dbReference type="InParanoid" id="C4JV79"/>
<sequence length="60" mass="6515">MDPDPITTAAADSSPPEPENPYLKGWRLKNLMGALLMGMLLIGLDINIVATVNEIHPTRT</sequence>